<protein>
    <recommendedName>
        <fullName evidence="3">BZIP domain-containing protein</fullName>
    </recommendedName>
</protein>
<gene>
    <name evidence="1" type="ORF">BP6252_13594</name>
</gene>
<evidence type="ECO:0000313" key="1">
    <source>
        <dbReference type="EMBL" id="RDW58183.1"/>
    </source>
</evidence>
<evidence type="ECO:0008006" key="3">
    <source>
        <dbReference type="Google" id="ProtNLM"/>
    </source>
</evidence>
<dbReference type="AlphaFoldDB" id="A0A3D8Q8M1"/>
<sequence length="125" mass="14615">MGKTKNQGTKLYRSTNLRAKLRQERLARHYLKCRKAVRAQRQKTSDYIKSLEKRVEELKTPKNLSSMEQAKRQTEGLESEIRLLVLQLSSRSQNIDDFPQNIKDIIARETLEKPVKDEVVMNDVS</sequence>
<dbReference type="EMBL" id="PDLM01000018">
    <property type="protein sequence ID" value="RDW58183.1"/>
    <property type="molecule type" value="Genomic_DNA"/>
</dbReference>
<organism evidence="1 2">
    <name type="scientific">Coleophoma cylindrospora</name>
    <dbReference type="NCBI Taxonomy" id="1849047"/>
    <lineage>
        <taxon>Eukaryota</taxon>
        <taxon>Fungi</taxon>
        <taxon>Dikarya</taxon>
        <taxon>Ascomycota</taxon>
        <taxon>Pezizomycotina</taxon>
        <taxon>Leotiomycetes</taxon>
        <taxon>Helotiales</taxon>
        <taxon>Dermateaceae</taxon>
        <taxon>Coleophoma</taxon>
    </lineage>
</organism>
<proteinExistence type="predicted"/>
<name>A0A3D8Q8M1_9HELO</name>
<dbReference type="Proteomes" id="UP000256645">
    <property type="component" value="Unassembled WGS sequence"/>
</dbReference>
<reference evidence="1 2" key="1">
    <citation type="journal article" date="2018" name="IMA Fungus">
        <title>IMA Genome-F 9: Draft genome sequence of Annulohypoxylon stygium, Aspergillus mulundensis, Berkeleyomyces basicola (syn. Thielaviopsis basicola), Ceratocystis smalleyi, two Cercospora beticola strains, Coleophoma cylindrospora, Fusarium fracticaudum, Phialophora cf. hyalina, and Morchella septimelata.</title>
        <authorList>
            <person name="Wingfield B.D."/>
            <person name="Bills G.F."/>
            <person name="Dong Y."/>
            <person name="Huang W."/>
            <person name="Nel W.J."/>
            <person name="Swalarsk-Parry B.S."/>
            <person name="Vaghefi N."/>
            <person name="Wilken P.M."/>
            <person name="An Z."/>
            <person name="de Beer Z.W."/>
            <person name="De Vos L."/>
            <person name="Chen L."/>
            <person name="Duong T.A."/>
            <person name="Gao Y."/>
            <person name="Hammerbacher A."/>
            <person name="Kikkert J.R."/>
            <person name="Li Y."/>
            <person name="Li H."/>
            <person name="Li K."/>
            <person name="Li Q."/>
            <person name="Liu X."/>
            <person name="Ma X."/>
            <person name="Naidoo K."/>
            <person name="Pethybridge S.J."/>
            <person name="Sun J."/>
            <person name="Steenkamp E.T."/>
            <person name="van der Nest M.A."/>
            <person name="van Wyk S."/>
            <person name="Wingfield M.J."/>
            <person name="Xiong C."/>
            <person name="Yue Q."/>
            <person name="Zhang X."/>
        </authorList>
    </citation>
    <scope>NUCLEOTIDE SEQUENCE [LARGE SCALE GENOMIC DNA]</scope>
    <source>
        <strain evidence="1 2">BP6252</strain>
    </source>
</reference>
<comment type="caution">
    <text evidence="1">The sequence shown here is derived from an EMBL/GenBank/DDBJ whole genome shotgun (WGS) entry which is preliminary data.</text>
</comment>
<evidence type="ECO:0000313" key="2">
    <source>
        <dbReference type="Proteomes" id="UP000256645"/>
    </source>
</evidence>
<keyword evidence="2" id="KW-1185">Reference proteome</keyword>
<dbReference type="OrthoDB" id="10369735at2759"/>
<accession>A0A3D8Q8M1</accession>